<dbReference type="Pfam" id="PF13411">
    <property type="entry name" value="MerR_1"/>
    <property type="match status" value="1"/>
</dbReference>
<proteinExistence type="predicted"/>
<keyword evidence="5" id="KW-1185">Reference proteome</keyword>
<dbReference type="InterPro" id="IPR009061">
    <property type="entry name" value="DNA-bd_dom_put_sf"/>
</dbReference>
<dbReference type="PANTHER" id="PTHR30204">
    <property type="entry name" value="REDOX-CYCLING DRUG-SENSING TRANSCRIPTIONAL ACTIVATOR SOXR"/>
    <property type="match status" value="1"/>
</dbReference>
<evidence type="ECO:0000313" key="4">
    <source>
        <dbReference type="EMBL" id="ACU54059.1"/>
    </source>
</evidence>
<evidence type="ECO:0000259" key="3">
    <source>
        <dbReference type="PROSITE" id="PS50937"/>
    </source>
</evidence>
<dbReference type="Proteomes" id="UP000000771">
    <property type="component" value="Chromosome"/>
</dbReference>
<dbReference type="STRING" id="525909.Afer_1126"/>
<dbReference type="InterPro" id="IPR047057">
    <property type="entry name" value="MerR_fam"/>
</dbReference>
<dbReference type="EMBL" id="CP001631">
    <property type="protein sequence ID" value="ACU54059.1"/>
    <property type="molecule type" value="Genomic_DNA"/>
</dbReference>
<dbReference type="PROSITE" id="PS50937">
    <property type="entry name" value="HTH_MERR_2"/>
    <property type="match status" value="1"/>
</dbReference>
<dbReference type="RefSeq" id="WP_015798545.1">
    <property type="nucleotide sequence ID" value="NC_013124.1"/>
</dbReference>
<protein>
    <submittedName>
        <fullName evidence="4">Transcriptional regulator, MerR family</fullName>
    </submittedName>
</protein>
<evidence type="ECO:0000256" key="2">
    <source>
        <dbReference type="SAM" id="MobiDB-lite"/>
    </source>
</evidence>
<feature type="region of interest" description="Disordered" evidence="2">
    <location>
        <begin position="93"/>
        <end position="132"/>
    </location>
</feature>
<dbReference type="CDD" id="cd00592">
    <property type="entry name" value="HTH_MerR-like"/>
    <property type="match status" value="1"/>
</dbReference>
<dbReference type="Gene3D" id="1.10.1660.10">
    <property type="match status" value="1"/>
</dbReference>
<dbReference type="SMART" id="SM00422">
    <property type="entry name" value="HTH_MERR"/>
    <property type="match status" value="1"/>
</dbReference>
<gene>
    <name evidence="4" type="ordered locus">Afer_1126</name>
</gene>
<organism evidence="4 5">
    <name type="scientific">Acidimicrobium ferrooxidans (strain DSM 10331 / JCM 15462 / NBRC 103882 / ICP)</name>
    <dbReference type="NCBI Taxonomy" id="525909"/>
    <lineage>
        <taxon>Bacteria</taxon>
        <taxon>Bacillati</taxon>
        <taxon>Actinomycetota</taxon>
        <taxon>Acidimicrobiia</taxon>
        <taxon>Acidimicrobiales</taxon>
        <taxon>Acidimicrobiaceae</taxon>
        <taxon>Acidimicrobium</taxon>
    </lineage>
</organism>
<dbReference type="eggNOG" id="COG0789">
    <property type="taxonomic scope" value="Bacteria"/>
</dbReference>
<dbReference type="GO" id="GO:0003700">
    <property type="term" value="F:DNA-binding transcription factor activity"/>
    <property type="evidence" value="ECO:0007669"/>
    <property type="project" value="InterPro"/>
</dbReference>
<dbReference type="AlphaFoldDB" id="C7LZA1"/>
<feature type="compositionally biased region" description="Low complexity" evidence="2">
    <location>
        <begin position="120"/>
        <end position="132"/>
    </location>
</feature>
<dbReference type="PANTHER" id="PTHR30204:SF89">
    <property type="entry name" value="HTH MERR-TYPE DOMAIN-CONTAINING PROTEIN"/>
    <property type="match status" value="1"/>
</dbReference>
<evidence type="ECO:0000256" key="1">
    <source>
        <dbReference type="ARBA" id="ARBA00023125"/>
    </source>
</evidence>
<reference evidence="4 5" key="1">
    <citation type="journal article" date="2009" name="Stand. Genomic Sci.">
        <title>Complete genome sequence of Acidimicrobium ferrooxidans type strain (ICP).</title>
        <authorList>
            <person name="Clum A."/>
            <person name="Nolan M."/>
            <person name="Lang E."/>
            <person name="Glavina Del Rio T."/>
            <person name="Tice H."/>
            <person name="Copeland A."/>
            <person name="Cheng J.F."/>
            <person name="Lucas S."/>
            <person name="Chen F."/>
            <person name="Bruce D."/>
            <person name="Goodwin L."/>
            <person name="Pitluck S."/>
            <person name="Ivanova N."/>
            <person name="Mavrommatis K."/>
            <person name="Mikhailova N."/>
            <person name="Pati A."/>
            <person name="Chen A."/>
            <person name="Palaniappan K."/>
            <person name="Goker M."/>
            <person name="Spring S."/>
            <person name="Land M."/>
            <person name="Hauser L."/>
            <person name="Chang Y.J."/>
            <person name="Jeffries C.C."/>
            <person name="Chain P."/>
            <person name="Bristow J."/>
            <person name="Eisen J.A."/>
            <person name="Markowitz V."/>
            <person name="Hugenholtz P."/>
            <person name="Kyrpides N.C."/>
            <person name="Klenk H.P."/>
            <person name="Lapidus A."/>
        </authorList>
    </citation>
    <scope>NUCLEOTIDE SEQUENCE [LARGE SCALE GENOMIC DNA]</scope>
    <source>
        <strain evidence="5">DSM 10331 / JCM 15462 / NBRC 103882 / ICP</strain>
    </source>
</reference>
<sequence length="262" mass="29088">MNSSQHLRIVPEPEYSIKDVLALLQEEFPEVTISKIRFLESQGLISPERTPSGYRRFYDHDIARLRHVLRLQKSTYMPLKKIKEHLDAGTQPSDLFSEDAVAGQGNAETSAVTPNESEPEAGSSAEASRSDAPGLLDEHDALARAGANASTLRAALDHGMIVGITKGRERYLTLEEVEILALLASLERHGLEPRHLRFVRSFAEREVGLIEQVLAPVLSMSHRHPERARTAIAELAELLGALTTALTTRDLERLDPHARRTL</sequence>
<accession>C7LZA1</accession>
<feature type="domain" description="HTH merR-type" evidence="3">
    <location>
        <begin position="31"/>
        <end position="88"/>
    </location>
</feature>
<evidence type="ECO:0000313" key="5">
    <source>
        <dbReference type="Proteomes" id="UP000000771"/>
    </source>
</evidence>
<dbReference type="HOGENOM" id="CLU_053650_0_0_11"/>
<keyword evidence="1" id="KW-0238">DNA-binding</keyword>
<dbReference type="GO" id="GO:0003677">
    <property type="term" value="F:DNA binding"/>
    <property type="evidence" value="ECO:0007669"/>
    <property type="project" value="UniProtKB-KW"/>
</dbReference>
<dbReference type="InterPro" id="IPR000551">
    <property type="entry name" value="MerR-type_HTH_dom"/>
</dbReference>
<feature type="compositionally biased region" description="Polar residues" evidence="2">
    <location>
        <begin position="106"/>
        <end position="115"/>
    </location>
</feature>
<dbReference type="KEGG" id="afo:Afer_1126"/>
<dbReference type="SUPFAM" id="SSF46955">
    <property type="entry name" value="Putative DNA-binding domain"/>
    <property type="match status" value="1"/>
</dbReference>
<name>C7LZA1_ACIFD</name>